<organism evidence="1 2">
    <name type="scientific">Anas platyrhynchos</name>
    <name type="common">Mallard</name>
    <name type="synonym">Anas boschas</name>
    <dbReference type="NCBI Taxonomy" id="8839"/>
    <lineage>
        <taxon>Eukaryota</taxon>
        <taxon>Metazoa</taxon>
        <taxon>Chordata</taxon>
        <taxon>Craniata</taxon>
        <taxon>Vertebrata</taxon>
        <taxon>Euteleostomi</taxon>
        <taxon>Archelosauria</taxon>
        <taxon>Archosauria</taxon>
        <taxon>Dinosauria</taxon>
        <taxon>Saurischia</taxon>
        <taxon>Theropoda</taxon>
        <taxon>Coelurosauria</taxon>
        <taxon>Aves</taxon>
        <taxon>Neognathae</taxon>
        <taxon>Galloanserae</taxon>
        <taxon>Anseriformes</taxon>
        <taxon>Anatidae</taxon>
        <taxon>Anatinae</taxon>
        <taxon>Anas</taxon>
    </lineage>
</organism>
<protein>
    <submittedName>
        <fullName evidence="1">Uncharacterized protein C8orf48</fullName>
    </submittedName>
</protein>
<dbReference type="PANTHER" id="PTHR35256">
    <property type="entry name" value="CHROMOSOME 8 OPEN READING FRAME 48"/>
    <property type="match status" value="1"/>
</dbReference>
<proteinExistence type="predicted"/>
<dbReference type="InterPro" id="IPR027932">
    <property type="entry name" value="DUF4606"/>
</dbReference>
<dbReference type="PANTHER" id="PTHR35256:SF1">
    <property type="entry name" value="EXPRESSED SEQUENCE AI429214"/>
    <property type="match status" value="1"/>
</dbReference>
<reference evidence="2" key="1">
    <citation type="journal article" date="2013" name="Nat. Genet.">
        <title>The duck genome and transcriptome provide insight into an avian influenza virus reservoir species.</title>
        <authorList>
            <person name="Huang Y."/>
            <person name="Li Y."/>
            <person name="Burt D.W."/>
            <person name="Chen H."/>
            <person name="Zhang Y."/>
            <person name="Qian W."/>
            <person name="Kim H."/>
            <person name="Gan S."/>
            <person name="Zhao Y."/>
            <person name="Li J."/>
            <person name="Yi K."/>
            <person name="Feng H."/>
            <person name="Zhu P."/>
            <person name="Li B."/>
            <person name="Liu Q."/>
            <person name="Fairley S."/>
            <person name="Magor K.E."/>
            <person name="Du Z."/>
            <person name="Hu X."/>
            <person name="Goodman L."/>
            <person name="Tafer H."/>
            <person name="Vignal A."/>
            <person name="Lee T."/>
            <person name="Kim K.W."/>
            <person name="Sheng Z."/>
            <person name="An Y."/>
            <person name="Searle S."/>
            <person name="Herrero J."/>
            <person name="Groenen M.A."/>
            <person name="Crooijmans R.P."/>
            <person name="Faraut T."/>
            <person name="Cai Q."/>
            <person name="Webster R.G."/>
            <person name="Aldridge J.R."/>
            <person name="Warren W.C."/>
            <person name="Bartschat S."/>
            <person name="Kehr S."/>
            <person name="Marz M."/>
            <person name="Stadler P.F."/>
            <person name="Smith J."/>
            <person name="Kraus R.H."/>
            <person name="Zhao Y."/>
            <person name="Ren L."/>
            <person name="Fei J."/>
            <person name="Morisson M."/>
            <person name="Kaiser P."/>
            <person name="Griffin D.K."/>
            <person name="Rao M."/>
            <person name="Pitel F."/>
            <person name="Wang J."/>
            <person name="Li N."/>
        </authorList>
    </citation>
    <scope>NUCLEOTIDE SEQUENCE [LARGE SCALE GENOMIC DNA]</scope>
</reference>
<name>R0KAP9_ANAPL</name>
<dbReference type="EMBL" id="KB742574">
    <property type="protein sequence ID" value="EOB06912.1"/>
    <property type="molecule type" value="Genomic_DNA"/>
</dbReference>
<evidence type="ECO:0000313" key="2">
    <source>
        <dbReference type="Proteomes" id="UP000296049"/>
    </source>
</evidence>
<dbReference type="HOGENOM" id="CLU_2474530_0_0_1"/>
<feature type="non-terminal residue" evidence="1">
    <location>
        <position position="88"/>
    </location>
</feature>
<keyword evidence="2" id="KW-1185">Reference proteome</keyword>
<feature type="non-terminal residue" evidence="1">
    <location>
        <position position="1"/>
    </location>
</feature>
<sequence>SLILQVTEAQVHQSSQCPECKKKKAELAEITFLRQKKALVERALLQEKLEEQIYSRDVLTLIGETLRSFPKLSEDPRNLWQRIKDKGQ</sequence>
<accession>R0KAP9</accession>
<dbReference type="Pfam" id="PF15379">
    <property type="entry name" value="DUF4606"/>
    <property type="match status" value="1"/>
</dbReference>
<dbReference type="AlphaFoldDB" id="R0KAP9"/>
<dbReference type="Proteomes" id="UP000296049">
    <property type="component" value="Unassembled WGS sequence"/>
</dbReference>
<evidence type="ECO:0000313" key="1">
    <source>
        <dbReference type="EMBL" id="EOB06912.1"/>
    </source>
</evidence>
<gene>
    <name evidence="1" type="ORF">Anapl_08457</name>
</gene>